<reference evidence="2" key="1">
    <citation type="submission" date="2023-04" db="EMBL/GenBank/DDBJ databases">
        <authorList>
            <person name="Vijverberg K."/>
            <person name="Xiong W."/>
            <person name="Schranz E."/>
        </authorList>
    </citation>
    <scope>NUCLEOTIDE SEQUENCE</scope>
</reference>
<feature type="region of interest" description="Disordered" evidence="1">
    <location>
        <begin position="307"/>
        <end position="326"/>
    </location>
</feature>
<name>A0AA35W1M4_LACSI</name>
<evidence type="ECO:0000256" key="1">
    <source>
        <dbReference type="SAM" id="MobiDB-lite"/>
    </source>
</evidence>
<gene>
    <name evidence="2" type="ORF">LSALG_LOCUS12691</name>
</gene>
<proteinExistence type="predicted"/>
<evidence type="ECO:0000313" key="3">
    <source>
        <dbReference type="Proteomes" id="UP001177003"/>
    </source>
</evidence>
<sequence>MFSNIMQQPIKSLFSSQSTEGEKTVQEDKTDDDDIIVSFTEILFDPEEDNIPDNMLKLGKQFKNLNHKLNFLLQIQADTGGRNSVSGVEVDIFLKSQEHRLKIAMEQIQKQHVVRLKHHVQNFQYEVTKLCDVAKERYEIFVEQVKKVEDSVDAIVEAIKKLVEYNTLFSTKLEATTKTDSKVFEKMEEFLGSLKEYFSKLDLSQQSAVSQESISKLISSIESNIKTKIEPIMMLVLLLPTNSLAMKHVVQGGMGVGSLKDPDQAKVVGKVMSTQIPTSLPISLITTSTTTTSRPITKGIFITKSVGGSSSSLKPPPTKYNKGDKG</sequence>
<dbReference type="EMBL" id="OX465078">
    <property type="protein sequence ID" value="CAI9272473.1"/>
    <property type="molecule type" value="Genomic_DNA"/>
</dbReference>
<dbReference type="Proteomes" id="UP001177003">
    <property type="component" value="Chromosome 2"/>
</dbReference>
<dbReference type="AlphaFoldDB" id="A0AA35W1M4"/>
<evidence type="ECO:0000313" key="2">
    <source>
        <dbReference type="EMBL" id="CAI9272473.1"/>
    </source>
</evidence>
<accession>A0AA35W1M4</accession>
<protein>
    <submittedName>
        <fullName evidence="2">Uncharacterized protein</fullName>
    </submittedName>
</protein>
<keyword evidence="3" id="KW-1185">Reference proteome</keyword>
<organism evidence="2 3">
    <name type="scientific">Lactuca saligna</name>
    <name type="common">Willowleaf lettuce</name>
    <dbReference type="NCBI Taxonomy" id="75948"/>
    <lineage>
        <taxon>Eukaryota</taxon>
        <taxon>Viridiplantae</taxon>
        <taxon>Streptophyta</taxon>
        <taxon>Embryophyta</taxon>
        <taxon>Tracheophyta</taxon>
        <taxon>Spermatophyta</taxon>
        <taxon>Magnoliopsida</taxon>
        <taxon>eudicotyledons</taxon>
        <taxon>Gunneridae</taxon>
        <taxon>Pentapetalae</taxon>
        <taxon>asterids</taxon>
        <taxon>campanulids</taxon>
        <taxon>Asterales</taxon>
        <taxon>Asteraceae</taxon>
        <taxon>Cichorioideae</taxon>
        <taxon>Cichorieae</taxon>
        <taxon>Lactucinae</taxon>
        <taxon>Lactuca</taxon>
    </lineage>
</organism>